<evidence type="ECO:0000256" key="3">
    <source>
        <dbReference type="ARBA" id="ARBA00022670"/>
    </source>
</evidence>
<comment type="subcellular location">
    <subcellularLocation>
        <location evidence="1">Cell membrane</location>
        <topology evidence="1">Multi-pass membrane protein</topology>
    </subcellularLocation>
</comment>
<reference evidence="9 10" key="1">
    <citation type="submission" date="2024-09" db="EMBL/GenBank/DDBJ databases">
        <authorList>
            <person name="Sun Q."/>
            <person name="Mori K."/>
        </authorList>
    </citation>
    <scope>NUCLEOTIDE SEQUENCE [LARGE SCALE GENOMIC DNA]</scope>
    <source>
        <strain evidence="9 10">CCM 7759</strain>
    </source>
</reference>
<comment type="caution">
    <text evidence="9">The sequence shown here is derived from an EMBL/GenBank/DDBJ whole genome shotgun (WGS) entry which is preliminary data.</text>
</comment>
<evidence type="ECO:0000256" key="2">
    <source>
        <dbReference type="ARBA" id="ARBA00022475"/>
    </source>
</evidence>
<feature type="transmembrane region" description="Helical" evidence="8">
    <location>
        <begin position="45"/>
        <end position="64"/>
    </location>
</feature>
<proteinExistence type="predicted"/>
<evidence type="ECO:0000256" key="8">
    <source>
        <dbReference type="SAM" id="Phobius"/>
    </source>
</evidence>
<keyword evidence="3" id="KW-0645">Protease</keyword>
<feature type="transmembrane region" description="Helical" evidence="8">
    <location>
        <begin position="16"/>
        <end position="33"/>
    </location>
</feature>
<dbReference type="InterPro" id="IPR019127">
    <property type="entry name" value="Exosortase"/>
</dbReference>
<evidence type="ECO:0000256" key="4">
    <source>
        <dbReference type="ARBA" id="ARBA00022692"/>
    </source>
</evidence>
<evidence type="ECO:0000256" key="6">
    <source>
        <dbReference type="ARBA" id="ARBA00022989"/>
    </source>
</evidence>
<accession>A0ABV6DRB0</accession>
<feature type="transmembrane region" description="Helical" evidence="8">
    <location>
        <begin position="225"/>
        <end position="251"/>
    </location>
</feature>
<evidence type="ECO:0000313" key="10">
    <source>
        <dbReference type="Proteomes" id="UP001589776"/>
    </source>
</evidence>
<keyword evidence="7 8" id="KW-0472">Membrane</keyword>
<feature type="transmembrane region" description="Helical" evidence="8">
    <location>
        <begin position="200"/>
        <end position="219"/>
    </location>
</feature>
<dbReference type="NCBIfam" id="TIGR04178">
    <property type="entry name" value="exo_archaeo"/>
    <property type="match status" value="1"/>
</dbReference>
<dbReference type="Proteomes" id="UP001589776">
    <property type="component" value="Unassembled WGS sequence"/>
</dbReference>
<keyword evidence="6 8" id="KW-1133">Transmembrane helix</keyword>
<feature type="transmembrane region" description="Helical" evidence="8">
    <location>
        <begin position="301"/>
        <end position="322"/>
    </location>
</feature>
<keyword evidence="5" id="KW-0378">Hydrolase</keyword>
<feature type="transmembrane region" description="Helical" evidence="8">
    <location>
        <begin position="263"/>
        <end position="281"/>
    </location>
</feature>
<dbReference type="EMBL" id="JBHLWN010000085">
    <property type="protein sequence ID" value="MFC0215191.1"/>
    <property type="molecule type" value="Genomic_DNA"/>
</dbReference>
<sequence>MAKRLSLASGSSTTRWVWQWILCSTIPFIPYLLPLLQNTLGDTPLAYLTWIPVMAFFWAGWNMLRIPIVQRGEPVDGWIGLALLAATGVIIVTFSNRDLALFLWPVWSAFMALAMFGRSAVPLVRMPMIYLLLVCPPIYLKIVETVSPPLERFTMGVLEAYRHSVDWLQLGVTADNGIGVRHGAGWVLVRMTTACSGADSILAIIILLPVMLVVFQSSLTRKAVIVVAGSVLAVLANTARIVVILTALHYFGIPFAMHVLHPILGAVLFFTTIALLLFYSSRRFMINRPSANIALQGPAGWKWLVTVAAAAAFGVMNAMIFLR</sequence>
<keyword evidence="4 8" id="KW-0812">Transmembrane</keyword>
<keyword evidence="10" id="KW-1185">Reference proteome</keyword>
<dbReference type="InterPro" id="IPR026392">
    <property type="entry name" value="Exo/Archaeosortase_dom"/>
</dbReference>
<gene>
    <name evidence="9" type="ORF">ACFFK0_22625</name>
</gene>
<evidence type="ECO:0000256" key="1">
    <source>
        <dbReference type="ARBA" id="ARBA00004651"/>
    </source>
</evidence>
<dbReference type="Pfam" id="PF09721">
    <property type="entry name" value="Exosortase_EpsH"/>
    <property type="match status" value="1"/>
</dbReference>
<keyword evidence="2" id="KW-1003">Cell membrane</keyword>
<organism evidence="9 10">
    <name type="scientific">Paenibacillus chartarius</name>
    <dbReference type="NCBI Taxonomy" id="747481"/>
    <lineage>
        <taxon>Bacteria</taxon>
        <taxon>Bacillati</taxon>
        <taxon>Bacillota</taxon>
        <taxon>Bacilli</taxon>
        <taxon>Bacillales</taxon>
        <taxon>Paenibacillaceae</taxon>
        <taxon>Paenibacillus</taxon>
    </lineage>
</organism>
<evidence type="ECO:0000313" key="9">
    <source>
        <dbReference type="EMBL" id="MFC0215191.1"/>
    </source>
</evidence>
<feature type="transmembrane region" description="Helical" evidence="8">
    <location>
        <begin position="76"/>
        <end position="95"/>
    </location>
</feature>
<protein>
    <submittedName>
        <fullName evidence="9">Archaeosortase/exosortase family protein</fullName>
    </submittedName>
</protein>
<evidence type="ECO:0000256" key="7">
    <source>
        <dbReference type="ARBA" id="ARBA00023136"/>
    </source>
</evidence>
<evidence type="ECO:0000256" key="5">
    <source>
        <dbReference type="ARBA" id="ARBA00022801"/>
    </source>
</evidence>
<feature type="transmembrane region" description="Helical" evidence="8">
    <location>
        <begin position="101"/>
        <end position="121"/>
    </location>
</feature>
<dbReference type="RefSeq" id="WP_377472637.1">
    <property type="nucleotide sequence ID" value="NZ_JBHLWN010000085.1"/>
</dbReference>
<name>A0ABV6DRB0_9BACL</name>